<evidence type="ECO:0000256" key="1">
    <source>
        <dbReference type="HAMAP-Rule" id="MF_00095"/>
    </source>
</evidence>
<organism evidence="4 5">
    <name type="scientific">Skermanella cutis</name>
    <dbReference type="NCBI Taxonomy" id="2775420"/>
    <lineage>
        <taxon>Bacteria</taxon>
        <taxon>Pseudomonadati</taxon>
        <taxon>Pseudomonadota</taxon>
        <taxon>Alphaproteobacteria</taxon>
        <taxon>Rhodospirillales</taxon>
        <taxon>Azospirillaceae</taxon>
        <taxon>Skermanella</taxon>
    </lineage>
</organism>
<feature type="domain" description="SfsA N-terminal OB" evidence="3">
    <location>
        <begin position="29"/>
        <end position="95"/>
    </location>
</feature>
<evidence type="ECO:0000259" key="3">
    <source>
        <dbReference type="Pfam" id="PF17746"/>
    </source>
</evidence>
<proteinExistence type="inferred from homology"/>
<dbReference type="Proteomes" id="UP000595197">
    <property type="component" value="Chromosome"/>
</dbReference>
<dbReference type="CDD" id="cd22359">
    <property type="entry name" value="SfsA-like_bacterial"/>
    <property type="match status" value="1"/>
</dbReference>
<dbReference type="Gene3D" id="3.40.1350.60">
    <property type="match status" value="1"/>
</dbReference>
<evidence type="ECO:0000259" key="2">
    <source>
        <dbReference type="Pfam" id="PF03749"/>
    </source>
</evidence>
<dbReference type="InterPro" id="IPR005224">
    <property type="entry name" value="SfsA"/>
</dbReference>
<dbReference type="HAMAP" id="MF_00095">
    <property type="entry name" value="SfsA"/>
    <property type="match status" value="1"/>
</dbReference>
<dbReference type="InterPro" id="IPR040452">
    <property type="entry name" value="SfsA_C"/>
</dbReference>
<evidence type="ECO:0000313" key="4">
    <source>
        <dbReference type="EMBL" id="QQP91873.1"/>
    </source>
</evidence>
<gene>
    <name evidence="1 4" type="primary">sfsA</name>
    <name evidence="4" type="ORF">IGS68_11980</name>
</gene>
<name>A0ABX7BBU8_9PROT</name>
<dbReference type="Pfam" id="PF03749">
    <property type="entry name" value="SfsA"/>
    <property type="match status" value="1"/>
</dbReference>
<dbReference type="EMBL" id="CP067420">
    <property type="protein sequence ID" value="QQP91873.1"/>
    <property type="molecule type" value="Genomic_DNA"/>
</dbReference>
<dbReference type="InterPro" id="IPR041465">
    <property type="entry name" value="SfsA_N"/>
</dbReference>
<dbReference type="Pfam" id="PF17746">
    <property type="entry name" value="SfsA_N"/>
    <property type="match status" value="1"/>
</dbReference>
<dbReference type="PANTHER" id="PTHR30545">
    <property type="entry name" value="SUGAR FERMENTATION STIMULATION PROTEIN A"/>
    <property type="match status" value="1"/>
</dbReference>
<protein>
    <recommendedName>
        <fullName evidence="1">Sugar fermentation stimulation protein homolog</fullName>
    </recommendedName>
</protein>
<comment type="similarity">
    <text evidence="1">Belongs to the SfsA family.</text>
</comment>
<sequence length="256" mass="27414">MTLHTATLSTAPSLPGIQFPAALTEGRLIQRYKRFLADVALPDGAVVTAHVPNSGAMLGLQAPGSRVWLSRSDNPARKLAYTLELVEADGRPVGVNTGHPNAVAAAAIRAGAIPELAGYATVRREVKYGRNSRIDLLLEADGRPATYVEVKNVHLRRADRHGGTAAEFPDCVTARGAKHLVELADMVALGCRAVMLYLVQRADCDHFRVARDIDPAYHRGLISARTAGVEALCYSCTVTPEAILLGRSLPVHLELA</sequence>
<dbReference type="NCBIfam" id="TIGR00230">
    <property type="entry name" value="sfsA"/>
    <property type="match status" value="1"/>
</dbReference>
<keyword evidence="5" id="KW-1185">Reference proteome</keyword>
<feature type="domain" description="Sugar fermentation stimulation protein C-terminal" evidence="2">
    <location>
        <begin position="99"/>
        <end position="241"/>
    </location>
</feature>
<accession>A0ABX7BBU8</accession>
<reference evidence="4" key="1">
    <citation type="submission" date="2021-02" db="EMBL/GenBank/DDBJ databases">
        <title>Skermanella TT6 skin isolate.</title>
        <authorList>
            <person name="Lee K."/>
            <person name="Ganzorig M."/>
        </authorList>
    </citation>
    <scope>NUCLEOTIDE SEQUENCE</scope>
    <source>
        <strain evidence="4">TT6</strain>
    </source>
</reference>
<dbReference type="PANTHER" id="PTHR30545:SF2">
    <property type="entry name" value="SUGAR FERMENTATION STIMULATION PROTEIN A"/>
    <property type="match status" value="1"/>
</dbReference>
<dbReference type="Gene3D" id="2.40.50.580">
    <property type="match status" value="1"/>
</dbReference>
<evidence type="ECO:0000313" key="5">
    <source>
        <dbReference type="Proteomes" id="UP000595197"/>
    </source>
</evidence>